<accession>A0A176K0Z5</accession>
<keyword evidence="1" id="KW-0812">Transmembrane</keyword>
<evidence type="ECO:0000256" key="1">
    <source>
        <dbReference type="SAM" id="Phobius"/>
    </source>
</evidence>
<comment type="caution">
    <text evidence="2">The sequence shown here is derived from an EMBL/GenBank/DDBJ whole genome shotgun (WGS) entry which is preliminary data.</text>
</comment>
<proteinExistence type="predicted"/>
<dbReference type="AlphaFoldDB" id="A0A176K0Z5"/>
<evidence type="ECO:0008006" key="4">
    <source>
        <dbReference type="Google" id="ProtNLM"/>
    </source>
</evidence>
<dbReference type="Pfam" id="PF16949">
    <property type="entry name" value="ABC_tran_2"/>
    <property type="match status" value="1"/>
</dbReference>
<feature type="transmembrane region" description="Helical" evidence="1">
    <location>
        <begin position="263"/>
        <end position="284"/>
    </location>
</feature>
<gene>
    <name evidence="2" type="ORF">AT15_09775</name>
</gene>
<feature type="transmembrane region" description="Helical" evidence="1">
    <location>
        <begin position="193"/>
        <end position="213"/>
    </location>
</feature>
<feature type="transmembrane region" description="Helical" evidence="1">
    <location>
        <begin position="155"/>
        <end position="181"/>
    </location>
</feature>
<evidence type="ECO:0000313" key="3">
    <source>
        <dbReference type="Proteomes" id="UP000077339"/>
    </source>
</evidence>
<organism evidence="2 3">
    <name type="scientific">Kosmotoga arenicorallina S304</name>
    <dbReference type="NCBI Taxonomy" id="1453497"/>
    <lineage>
        <taxon>Bacteria</taxon>
        <taxon>Thermotogati</taxon>
        <taxon>Thermotogota</taxon>
        <taxon>Thermotogae</taxon>
        <taxon>Kosmotogales</taxon>
        <taxon>Kosmotogaceae</taxon>
        <taxon>Kosmotoga</taxon>
    </lineage>
</organism>
<dbReference type="EMBL" id="JFHK01000007">
    <property type="protein sequence ID" value="OAA30707.1"/>
    <property type="molecule type" value="Genomic_DNA"/>
</dbReference>
<feature type="transmembrane region" description="Helical" evidence="1">
    <location>
        <begin position="458"/>
        <end position="478"/>
    </location>
</feature>
<keyword evidence="1" id="KW-1133">Transmembrane helix</keyword>
<protein>
    <recommendedName>
        <fullName evidence="4">ABC-2 type transport system permease protein</fullName>
    </recommendedName>
</protein>
<feature type="transmembrane region" description="Helical" evidence="1">
    <location>
        <begin position="75"/>
        <end position="102"/>
    </location>
</feature>
<dbReference type="RefSeq" id="WP_068347316.1">
    <property type="nucleotide sequence ID" value="NZ_JFHK01000007.1"/>
</dbReference>
<feature type="transmembrane region" description="Helical" evidence="1">
    <location>
        <begin position="380"/>
        <end position="403"/>
    </location>
</feature>
<feature type="transmembrane region" description="Helical" evidence="1">
    <location>
        <begin position="434"/>
        <end position="452"/>
    </location>
</feature>
<feature type="transmembrane region" description="Helical" evidence="1">
    <location>
        <begin position="123"/>
        <end position="143"/>
    </location>
</feature>
<dbReference type="PATRIC" id="fig|1453497.3.peg.1938"/>
<name>A0A176K0Z5_9BACT</name>
<dbReference type="InterPro" id="IPR031599">
    <property type="entry name" value="ABC_tran_2"/>
</dbReference>
<dbReference type="Proteomes" id="UP000077339">
    <property type="component" value="Unassembled WGS sequence"/>
</dbReference>
<sequence>MRLKRLISLIWTIINANYGLSNIKIALKKDKKNILLLALMIYAFVAIGFSFVFFYRPLLISSFQQLAAIGMENLFLANAFLSAGILGFITGFFLLVSTLFFSRDMRVLITLPIRASDVVTAKLTVVILFQMIVSLAVLLPSLIYYGIQKDAGFPYWFYMAFLFLLSQIFPILFQTIIILPLSRIVKFSRMKDFMLYILGIGALGGSLIVVFFVNRSAVNGGNGSPNFVNIFANPDAFINKLALIYPPAFFATKALLSKAFSGFAWFLGYLGLHILAFAFTVWFAKNYYYDTYNELQQFYAGRKKLSSEELNRELNAEKGPFSALHSREWKYLLRVPSFALNGLSGTFILPIMVMIFPFIFKGNQEAMGDLGNFFLVIKSLYVPLGILCGALAGSMNGLAASAFSREGKLLKELKALPVSSADVFKAKFVNLMEISLMGIILMTIALHILLGGSLLFDILIILLSVLVTAFLNLIQLIIDAMRPLLNWDNPQRAIKQNFNVAIAILIVFSFVGGFGYLSFKLVDAVSSFFITSIITLCGVVGLVFLIKPALKLTGDLMRRDL</sequence>
<feature type="transmembrane region" description="Helical" evidence="1">
    <location>
        <begin position="498"/>
        <end position="519"/>
    </location>
</feature>
<evidence type="ECO:0000313" key="2">
    <source>
        <dbReference type="EMBL" id="OAA30707.1"/>
    </source>
</evidence>
<keyword evidence="1" id="KW-0472">Membrane</keyword>
<dbReference type="OrthoDB" id="138672at2"/>
<feature type="transmembrane region" description="Helical" evidence="1">
    <location>
        <begin position="525"/>
        <end position="550"/>
    </location>
</feature>
<dbReference type="STRING" id="1453497.AT15_09775"/>
<reference evidence="2 3" key="1">
    <citation type="submission" date="2014-02" db="EMBL/GenBank/DDBJ databases">
        <title>Kosmotoga genome sequencing.</title>
        <authorList>
            <person name="Pollo S.M."/>
            <person name="Charchuk R."/>
            <person name="Nesbo C.L."/>
        </authorList>
    </citation>
    <scope>NUCLEOTIDE SEQUENCE [LARGE SCALE GENOMIC DNA]</scope>
    <source>
        <strain evidence="2 3">S304</strain>
    </source>
</reference>
<feature type="transmembrane region" description="Helical" evidence="1">
    <location>
        <begin position="338"/>
        <end position="360"/>
    </location>
</feature>
<keyword evidence="3" id="KW-1185">Reference proteome</keyword>
<feature type="transmembrane region" description="Helical" evidence="1">
    <location>
        <begin position="34"/>
        <end position="55"/>
    </location>
</feature>